<dbReference type="InterPro" id="IPR023385">
    <property type="entry name" value="YopX-like_C"/>
</dbReference>
<organism evidence="2 3">
    <name type="scientific">Geotalea uraniireducens (strain Rf4)</name>
    <name type="common">Geobacter uraniireducens</name>
    <dbReference type="NCBI Taxonomy" id="351605"/>
    <lineage>
        <taxon>Bacteria</taxon>
        <taxon>Pseudomonadati</taxon>
        <taxon>Thermodesulfobacteriota</taxon>
        <taxon>Desulfuromonadia</taxon>
        <taxon>Geobacterales</taxon>
        <taxon>Geobacteraceae</taxon>
        <taxon>Geotalea</taxon>
    </lineage>
</organism>
<dbReference type="Proteomes" id="UP000006695">
    <property type="component" value="Chromosome"/>
</dbReference>
<gene>
    <name evidence="2" type="ordered locus">Gura_3519</name>
</gene>
<dbReference type="KEGG" id="gur:Gura_3519"/>
<accession>A5G7A6</accession>
<proteinExistence type="predicted"/>
<dbReference type="OrthoDB" id="1809393at2"/>
<dbReference type="InterPro" id="IPR019096">
    <property type="entry name" value="YopX_protein"/>
</dbReference>
<dbReference type="HOGENOM" id="CLU_107462_1_0_7"/>
<dbReference type="RefSeq" id="WP_011940333.1">
    <property type="nucleotide sequence ID" value="NC_009483.1"/>
</dbReference>
<sequence length="142" mass="16263">MVREYKFRAWGPKSKCMWPWEEITELPISALAGESGEFRYMQFTGHWDKNGKEIYEGDIVEAVRQGQHVVCEVRWGKECAGFVLYRESGGIRWNLTGGDADSTEQSVEVIGNIYENANLLGRQHYKSGLLCRITDEEQTVPL</sequence>
<evidence type="ECO:0000313" key="2">
    <source>
        <dbReference type="EMBL" id="ABQ27674.1"/>
    </source>
</evidence>
<feature type="domain" description="YopX protein" evidence="1">
    <location>
        <begin position="7"/>
        <end position="120"/>
    </location>
</feature>
<protein>
    <recommendedName>
        <fullName evidence="1">YopX protein domain-containing protein</fullName>
    </recommendedName>
</protein>
<reference evidence="2 3" key="1">
    <citation type="submission" date="2007-05" db="EMBL/GenBank/DDBJ databases">
        <title>Complete sequence of Geobacter uraniireducens Rf4.</title>
        <authorList>
            <consortium name="US DOE Joint Genome Institute"/>
            <person name="Copeland A."/>
            <person name="Lucas S."/>
            <person name="Lapidus A."/>
            <person name="Barry K."/>
            <person name="Detter J.C."/>
            <person name="Glavina del Rio T."/>
            <person name="Hammon N."/>
            <person name="Israni S."/>
            <person name="Dalin E."/>
            <person name="Tice H."/>
            <person name="Pitluck S."/>
            <person name="Chertkov O."/>
            <person name="Brettin T."/>
            <person name="Bruce D."/>
            <person name="Han C."/>
            <person name="Schmutz J."/>
            <person name="Larimer F."/>
            <person name="Land M."/>
            <person name="Hauser L."/>
            <person name="Kyrpides N."/>
            <person name="Mikhailova N."/>
            <person name="Shelobolina E."/>
            <person name="Aklujkar M."/>
            <person name="Lovley D."/>
            <person name="Richardson P."/>
        </authorList>
    </citation>
    <scope>NUCLEOTIDE SEQUENCE [LARGE SCALE GENOMIC DNA]</scope>
    <source>
        <strain evidence="2 3">Rf4</strain>
    </source>
</reference>
<evidence type="ECO:0000259" key="1">
    <source>
        <dbReference type="Pfam" id="PF09643"/>
    </source>
</evidence>
<dbReference type="STRING" id="351605.Gura_3519"/>
<dbReference type="Pfam" id="PF09643">
    <property type="entry name" value="YopX"/>
    <property type="match status" value="1"/>
</dbReference>
<dbReference type="Gene3D" id="2.30.30.290">
    <property type="entry name" value="YopX-like domains"/>
    <property type="match status" value="1"/>
</dbReference>
<name>A5G7A6_GEOUR</name>
<keyword evidence="3" id="KW-1185">Reference proteome</keyword>
<dbReference type="AlphaFoldDB" id="A5G7A6"/>
<evidence type="ECO:0000313" key="3">
    <source>
        <dbReference type="Proteomes" id="UP000006695"/>
    </source>
</evidence>
<dbReference type="EMBL" id="CP000698">
    <property type="protein sequence ID" value="ABQ27674.1"/>
    <property type="molecule type" value="Genomic_DNA"/>
</dbReference>
<dbReference type="SUPFAM" id="SSF159006">
    <property type="entry name" value="YopX-like"/>
    <property type="match status" value="1"/>
</dbReference>